<keyword evidence="3" id="KW-1185">Reference proteome</keyword>
<keyword evidence="1" id="KW-0472">Membrane</keyword>
<keyword evidence="1" id="KW-1133">Transmembrane helix</keyword>
<feature type="transmembrane region" description="Helical" evidence="1">
    <location>
        <begin position="526"/>
        <end position="547"/>
    </location>
</feature>
<organism evidence="2 3">
    <name type="scientific">Globisporangium ultimum (strain ATCC 200006 / CBS 805.95 / DAOM BR144)</name>
    <name type="common">Pythium ultimum</name>
    <dbReference type="NCBI Taxonomy" id="431595"/>
    <lineage>
        <taxon>Eukaryota</taxon>
        <taxon>Sar</taxon>
        <taxon>Stramenopiles</taxon>
        <taxon>Oomycota</taxon>
        <taxon>Peronosporomycetes</taxon>
        <taxon>Pythiales</taxon>
        <taxon>Pythiaceae</taxon>
        <taxon>Globisporangium</taxon>
    </lineage>
</organism>
<accession>K3WJ38</accession>
<dbReference type="EMBL" id="GL376564">
    <property type="status" value="NOT_ANNOTATED_CDS"/>
    <property type="molecule type" value="Genomic_DNA"/>
</dbReference>
<evidence type="ECO:0008006" key="4">
    <source>
        <dbReference type="Google" id="ProtNLM"/>
    </source>
</evidence>
<reference evidence="2" key="3">
    <citation type="submission" date="2015-02" db="UniProtKB">
        <authorList>
            <consortium name="EnsemblProtists"/>
        </authorList>
    </citation>
    <scope>IDENTIFICATION</scope>
    <source>
        <strain evidence="2">DAOM BR144</strain>
    </source>
</reference>
<evidence type="ECO:0000256" key="1">
    <source>
        <dbReference type="SAM" id="Phobius"/>
    </source>
</evidence>
<evidence type="ECO:0000313" key="2">
    <source>
        <dbReference type="EnsemblProtists" id="PYU1_T004980"/>
    </source>
</evidence>
<dbReference type="STRING" id="431595.K3WJ38"/>
<dbReference type="InParanoid" id="K3WJ38"/>
<dbReference type="HOGENOM" id="CLU_014069_0_0_1"/>
<dbReference type="eggNOG" id="ENOG502SIAN">
    <property type="taxonomic scope" value="Eukaryota"/>
</dbReference>
<feature type="transmembrane region" description="Helical" evidence="1">
    <location>
        <begin position="60"/>
        <end position="81"/>
    </location>
</feature>
<proteinExistence type="predicted"/>
<reference evidence="3" key="1">
    <citation type="journal article" date="2010" name="Genome Biol.">
        <title>Genome sequence of the necrotrophic plant pathogen Pythium ultimum reveals original pathogenicity mechanisms and effector repertoire.</title>
        <authorList>
            <person name="Levesque C.A."/>
            <person name="Brouwer H."/>
            <person name="Cano L."/>
            <person name="Hamilton J.P."/>
            <person name="Holt C."/>
            <person name="Huitema E."/>
            <person name="Raffaele S."/>
            <person name="Robideau G.P."/>
            <person name="Thines M."/>
            <person name="Win J."/>
            <person name="Zerillo M.M."/>
            <person name="Beakes G.W."/>
            <person name="Boore J.L."/>
            <person name="Busam D."/>
            <person name="Dumas B."/>
            <person name="Ferriera S."/>
            <person name="Fuerstenberg S.I."/>
            <person name="Gachon C.M."/>
            <person name="Gaulin E."/>
            <person name="Govers F."/>
            <person name="Grenville-Briggs L."/>
            <person name="Horner N."/>
            <person name="Hostetler J."/>
            <person name="Jiang R.H."/>
            <person name="Johnson J."/>
            <person name="Krajaejun T."/>
            <person name="Lin H."/>
            <person name="Meijer H.J."/>
            <person name="Moore B."/>
            <person name="Morris P."/>
            <person name="Phuntmart V."/>
            <person name="Puiu D."/>
            <person name="Shetty J."/>
            <person name="Stajich J.E."/>
            <person name="Tripathy S."/>
            <person name="Wawra S."/>
            <person name="van West P."/>
            <person name="Whitty B.R."/>
            <person name="Coutinho P.M."/>
            <person name="Henrissat B."/>
            <person name="Martin F."/>
            <person name="Thomas P.D."/>
            <person name="Tyler B.M."/>
            <person name="De Vries R.P."/>
            <person name="Kamoun S."/>
            <person name="Yandell M."/>
            <person name="Tisserat N."/>
            <person name="Buell C.R."/>
        </authorList>
    </citation>
    <scope>NUCLEOTIDE SEQUENCE</scope>
    <source>
        <strain evidence="3">DAOM:BR144</strain>
    </source>
</reference>
<evidence type="ECO:0000313" key="3">
    <source>
        <dbReference type="Proteomes" id="UP000019132"/>
    </source>
</evidence>
<dbReference type="EnsemblProtists" id="PYU1_T004980">
    <property type="protein sequence ID" value="PYU1_T004980"/>
    <property type="gene ID" value="PYU1_G004969"/>
</dbReference>
<dbReference type="Proteomes" id="UP000019132">
    <property type="component" value="Unassembled WGS sequence"/>
</dbReference>
<feature type="transmembrane region" description="Helical" evidence="1">
    <location>
        <begin position="351"/>
        <end position="370"/>
    </location>
</feature>
<reference evidence="3" key="2">
    <citation type="submission" date="2010-04" db="EMBL/GenBank/DDBJ databases">
        <authorList>
            <person name="Buell R."/>
            <person name="Hamilton J."/>
            <person name="Hostetler J."/>
        </authorList>
    </citation>
    <scope>NUCLEOTIDE SEQUENCE [LARGE SCALE GENOMIC DNA]</scope>
    <source>
        <strain evidence="3">DAOM:BR144</strain>
    </source>
</reference>
<name>K3WJ38_GLOUD</name>
<protein>
    <recommendedName>
        <fullName evidence="4">Transmembrane protein</fullName>
    </recommendedName>
</protein>
<keyword evidence="1" id="KW-0812">Transmembrane</keyword>
<dbReference type="OMA" id="YHANDET"/>
<dbReference type="AlphaFoldDB" id="K3WJ38"/>
<dbReference type="VEuPathDB" id="FungiDB:PYU1_G004969"/>
<sequence>MQQIEVKSSSRPSISQIFAQVQPKVITKSLSSANEFGRQQNAATCGNPKKQLTTRQRVHLVRRVLVIGAAITYIATSLSAFRDSITLLQNFGDPSVNFQLYESNLVGVYAGETTIRESPLLAALNGSTTPRNGSLFLEANSTSFTGCSTAAPSIIYEDAFQRAMFQTIVQSTAYNLTFLDPARSELIMPPQLSFFYLMRLVNDPEDVYLLTVAQSLQEYYITKQRTAGPLTVNTIAFINNLRADHVTHHFALGLGSPYKKVAFEVYEMIEETPESFWLLKSISPNPLKERSKLVLTTNPTGFYLHSLDEQANFVNTLWILSQDPRHVLSRWEWVGKTVTRDSWAWVHFLHFYYAVNASFSLMILFVVMFSNYRLGRIWVGDAFVAISSKLWLRSLVVLLSWYLDGFFSLKEFVLYNGNELLAERQSNTYTSIMKADLQLLYLSLVGIIGNVCQERIDPTLAMLLFNIAFEERLVITRMFPDMAKTLEGLATSDYLLGINRLDPSLPEVSPLRVWTAHKLSNPSKSAYAATLLPVFSTLVFVLVYVALRKTFQYFHPDLAHQWTMSTSSARSSLSSHFSSRNSEVDRPKLTQFEIASGIELRARFGIVTDYDNYVHIKGMKFASADGVHTSGFVIANSRFLIPTDSLLSIIAIKVTRVRFKNIYIYEVDGNRVKETARLVYPETIAWTDLFPLNLKILL</sequence>